<evidence type="ECO:0000259" key="5">
    <source>
        <dbReference type="PROSITE" id="PS50977"/>
    </source>
</evidence>
<keyword evidence="2 4" id="KW-0238">DNA-binding</keyword>
<dbReference type="RefSeq" id="WP_144749168.1">
    <property type="nucleotide sequence ID" value="NZ_VMNW02000031.1"/>
</dbReference>
<gene>
    <name evidence="6" type="ORF">FPZ12_021135</name>
</gene>
<keyword evidence="7" id="KW-1185">Reference proteome</keyword>
<dbReference type="PRINTS" id="PR00455">
    <property type="entry name" value="HTHTETR"/>
</dbReference>
<reference evidence="6" key="1">
    <citation type="submission" date="2019-09" db="EMBL/GenBank/DDBJ databases">
        <authorList>
            <person name="Teo W.F.A."/>
            <person name="Duangmal K."/>
        </authorList>
    </citation>
    <scope>NUCLEOTIDE SEQUENCE [LARGE SCALE GENOMIC DNA]</scope>
    <source>
        <strain evidence="6">K81G1</strain>
    </source>
</reference>
<evidence type="ECO:0000256" key="2">
    <source>
        <dbReference type="ARBA" id="ARBA00023125"/>
    </source>
</evidence>
<evidence type="ECO:0000256" key="1">
    <source>
        <dbReference type="ARBA" id="ARBA00023015"/>
    </source>
</evidence>
<dbReference type="PROSITE" id="PS50977">
    <property type="entry name" value="HTH_TETR_2"/>
    <property type="match status" value="1"/>
</dbReference>
<dbReference type="PANTHER" id="PTHR30055">
    <property type="entry name" value="HTH-TYPE TRANSCRIPTIONAL REGULATOR RUTR"/>
    <property type="match status" value="1"/>
</dbReference>
<dbReference type="GO" id="GO:0000976">
    <property type="term" value="F:transcription cis-regulatory region binding"/>
    <property type="evidence" value="ECO:0007669"/>
    <property type="project" value="TreeGrafter"/>
</dbReference>
<dbReference type="Pfam" id="PF00440">
    <property type="entry name" value="TetR_N"/>
    <property type="match status" value="1"/>
</dbReference>
<organism evidence="6 7">
    <name type="scientific">Amycolatopsis acidicola</name>
    <dbReference type="NCBI Taxonomy" id="2596893"/>
    <lineage>
        <taxon>Bacteria</taxon>
        <taxon>Bacillati</taxon>
        <taxon>Actinomycetota</taxon>
        <taxon>Actinomycetes</taxon>
        <taxon>Pseudonocardiales</taxon>
        <taxon>Pseudonocardiaceae</taxon>
        <taxon>Amycolatopsis</taxon>
    </lineage>
</organism>
<proteinExistence type="predicted"/>
<dbReference type="InterPro" id="IPR049445">
    <property type="entry name" value="TetR_SbtR-like_C"/>
</dbReference>
<dbReference type="Proteomes" id="UP000319769">
    <property type="component" value="Unassembled WGS sequence"/>
</dbReference>
<feature type="DNA-binding region" description="H-T-H motif" evidence="4">
    <location>
        <begin position="35"/>
        <end position="54"/>
    </location>
</feature>
<dbReference type="InterPro" id="IPR001647">
    <property type="entry name" value="HTH_TetR"/>
</dbReference>
<dbReference type="EMBL" id="VMNW02000031">
    <property type="protein sequence ID" value="KAA9159058.1"/>
    <property type="molecule type" value="Genomic_DNA"/>
</dbReference>
<feature type="domain" description="HTH tetR-type" evidence="5">
    <location>
        <begin position="13"/>
        <end position="72"/>
    </location>
</feature>
<dbReference type="OrthoDB" id="9795011at2"/>
<dbReference type="SUPFAM" id="SSF48498">
    <property type="entry name" value="Tetracyclin repressor-like, C-terminal domain"/>
    <property type="match status" value="1"/>
</dbReference>
<dbReference type="Gene3D" id="1.10.357.10">
    <property type="entry name" value="Tetracycline Repressor, domain 2"/>
    <property type="match status" value="1"/>
</dbReference>
<dbReference type="AlphaFoldDB" id="A0A5N0V2S2"/>
<dbReference type="GO" id="GO:0003700">
    <property type="term" value="F:DNA-binding transcription factor activity"/>
    <property type="evidence" value="ECO:0007669"/>
    <property type="project" value="TreeGrafter"/>
</dbReference>
<evidence type="ECO:0000256" key="3">
    <source>
        <dbReference type="ARBA" id="ARBA00023163"/>
    </source>
</evidence>
<dbReference type="PANTHER" id="PTHR30055:SF234">
    <property type="entry name" value="HTH-TYPE TRANSCRIPTIONAL REGULATOR BETI"/>
    <property type="match status" value="1"/>
</dbReference>
<dbReference type="Pfam" id="PF21597">
    <property type="entry name" value="TetR_C_43"/>
    <property type="match status" value="1"/>
</dbReference>
<dbReference type="InterPro" id="IPR050109">
    <property type="entry name" value="HTH-type_TetR-like_transc_reg"/>
</dbReference>
<name>A0A5N0V2S2_9PSEU</name>
<keyword evidence="1" id="KW-0805">Transcription regulation</keyword>
<dbReference type="SUPFAM" id="SSF46689">
    <property type="entry name" value="Homeodomain-like"/>
    <property type="match status" value="1"/>
</dbReference>
<comment type="caution">
    <text evidence="6">The sequence shown here is derived from an EMBL/GenBank/DDBJ whole genome shotgun (WGS) entry which is preliminary data.</text>
</comment>
<dbReference type="InterPro" id="IPR009057">
    <property type="entry name" value="Homeodomain-like_sf"/>
</dbReference>
<evidence type="ECO:0000256" key="4">
    <source>
        <dbReference type="PROSITE-ProRule" id="PRU00335"/>
    </source>
</evidence>
<protein>
    <submittedName>
        <fullName evidence="6">TetR/AcrR family transcriptional regulator</fullName>
    </submittedName>
</protein>
<dbReference type="InterPro" id="IPR036271">
    <property type="entry name" value="Tet_transcr_reg_TetR-rel_C_sf"/>
</dbReference>
<sequence>MTETERPLRADARRNREKILASAGELFARLGRDAQMDEIAEHCGLGLGTLYRHFPTKEALLTAIVSRRFSQLTEIARDAEQIEDPGKAFEALLSGYLEAAEGDSAFQRALLGSDERPWGGIDDQKAEIRESVARIIDRAIAADAVRDDLTVADFPVLVTALMSTMYFRPSRTADWRRHLALQLDGIRGRSR</sequence>
<evidence type="ECO:0000313" key="7">
    <source>
        <dbReference type="Proteomes" id="UP000319769"/>
    </source>
</evidence>
<accession>A0A5N0V2S2</accession>
<evidence type="ECO:0000313" key="6">
    <source>
        <dbReference type="EMBL" id="KAA9159058.1"/>
    </source>
</evidence>
<keyword evidence="3" id="KW-0804">Transcription</keyword>